<dbReference type="OrthoDB" id="9804951at2"/>
<organism evidence="6 7">
    <name type="scientific">Pseudomonas fluorescens NCIMB 11764</name>
    <dbReference type="NCBI Taxonomy" id="1221522"/>
    <lineage>
        <taxon>Bacteria</taxon>
        <taxon>Pseudomonadati</taxon>
        <taxon>Pseudomonadota</taxon>
        <taxon>Gammaproteobacteria</taxon>
        <taxon>Pseudomonadales</taxon>
        <taxon>Pseudomonadaceae</taxon>
        <taxon>Pseudomonas</taxon>
    </lineage>
</organism>
<proteinExistence type="predicted"/>
<dbReference type="eggNOG" id="COG5001">
    <property type="taxonomic scope" value="Bacteria"/>
</dbReference>
<evidence type="ECO:0000259" key="4">
    <source>
        <dbReference type="PROSITE" id="PS50883"/>
    </source>
</evidence>
<feature type="domain" description="EAL" evidence="4">
    <location>
        <begin position="422"/>
        <end position="676"/>
    </location>
</feature>
<dbReference type="SMART" id="SM00267">
    <property type="entry name" value="GGDEF"/>
    <property type="match status" value="1"/>
</dbReference>
<dbReference type="InterPro" id="IPR043128">
    <property type="entry name" value="Rev_trsase/Diguanyl_cyclase"/>
</dbReference>
<dbReference type="PANTHER" id="PTHR33121">
    <property type="entry name" value="CYCLIC DI-GMP PHOSPHODIESTERASE PDEF"/>
    <property type="match status" value="1"/>
</dbReference>
<evidence type="ECO:0000313" key="7">
    <source>
        <dbReference type="Proteomes" id="UP000017175"/>
    </source>
</evidence>
<dbReference type="PROSITE" id="PS50887">
    <property type="entry name" value="GGDEF"/>
    <property type="match status" value="1"/>
</dbReference>
<sequence>MKLELKNSLSVKLLRVVLLSALIVGVVLSCAQIVFDAYKTRQAVASDAQRILDMFRDPSTQAVYSLDREMGMQVIEGLFQDDAVRQASIGHPNEAMLAQKSRDLQQSSSRWLTDLILGKERTFTTQLVGRGPYSEYYGDLSITLDTATYGEGFIVNSVIIFISGVLRALAMGLVLYLVYHWLLTKPLSRIIEHLTEINPDRPSEHKIPQLRGHEKNELGIWINTANQLLESIERNTHLRHEAENSLLRMAQYDFLTGLPNRQQLQQQLDKILVDAGKLQRRVAVLCVGLDDFKGINEQFSYQTGDQLLLALADRLRAHSGRLGALARLGGDQFALVQADIEQPYEAAELAQSILDDLEAAFALDHQEIRLRATIGITLFPEDGDSTEKLLQKAEQTMTLAKTRSRNRYQFYIASVDTEMRRRRELEKDLRDALARDQFYLVYQPQISYRDHRVVGVEALIRWQHPEHGLVPPDLFIPLAEQNGTIIAIGEWVLDQACKQLRDWHDQGFTDLRMAVNLSTVQLHHAELPRVVNNLLQMYRLPPRSLELEVTETGLMEDISTAAQHLLSLRRSGALIAIDDFGTGYSSLSYLKSLPLDKIKIDKSFVQDLLDDDDDATIVRAIIQLGKSLGMQVIAEGVETIEQEAYIISEGCHEGQGYFYSKPLPARELGAYLKQAQRSNAAIL</sequence>
<dbReference type="PANTHER" id="PTHR33121:SF71">
    <property type="entry name" value="OXYGEN SENSOR PROTEIN DOSP"/>
    <property type="match status" value="1"/>
</dbReference>
<dbReference type="InterPro" id="IPR050706">
    <property type="entry name" value="Cyclic-di-GMP_PDE-like"/>
</dbReference>
<dbReference type="RefSeq" id="WP_017340541.1">
    <property type="nucleotide sequence ID" value="NZ_CP010945.1"/>
</dbReference>
<dbReference type="Gene3D" id="3.30.70.270">
    <property type="match status" value="1"/>
</dbReference>
<reference evidence="6 7" key="1">
    <citation type="journal article" date="2012" name="J. Bacteriol.">
        <title>Draft genome sequence of the cyanide-utilizing bacterium Pseudomonas fluorescens strain NCIMB 11764.</title>
        <authorList>
            <person name="Vilo C.A."/>
            <person name="Benedik M.J."/>
            <person name="Kunz D.A."/>
            <person name="Dong Q."/>
        </authorList>
    </citation>
    <scope>NUCLEOTIDE SEQUENCE [LARGE SCALE GENOMIC DNA]</scope>
    <source>
        <strain evidence="6 7">NCIMB 11764</strain>
    </source>
</reference>
<dbReference type="AlphaFoldDB" id="A0A0K1QXL0"/>
<dbReference type="GO" id="GO:0071111">
    <property type="term" value="F:cyclic-guanylate-specific phosphodiesterase activity"/>
    <property type="evidence" value="ECO:0007669"/>
    <property type="project" value="UniProtKB-EC"/>
</dbReference>
<dbReference type="EC" id="3.1.4.52" evidence="1"/>
<keyword evidence="3" id="KW-0812">Transmembrane</keyword>
<dbReference type="InterPro" id="IPR001633">
    <property type="entry name" value="EAL_dom"/>
</dbReference>
<dbReference type="Gene3D" id="3.20.20.450">
    <property type="entry name" value="EAL domain"/>
    <property type="match status" value="1"/>
</dbReference>
<dbReference type="InterPro" id="IPR035919">
    <property type="entry name" value="EAL_sf"/>
</dbReference>
<dbReference type="SUPFAM" id="SSF141868">
    <property type="entry name" value="EAL domain-like"/>
    <property type="match status" value="1"/>
</dbReference>
<dbReference type="SMART" id="SM00052">
    <property type="entry name" value="EAL"/>
    <property type="match status" value="1"/>
</dbReference>
<dbReference type="PROSITE" id="PS51257">
    <property type="entry name" value="PROKAR_LIPOPROTEIN"/>
    <property type="match status" value="1"/>
</dbReference>
<keyword evidence="3" id="KW-1133">Transmembrane helix</keyword>
<feature type="transmembrane region" description="Helical" evidence="3">
    <location>
        <begin position="12"/>
        <end position="35"/>
    </location>
</feature>
<protein>
    <recommendedName>
        <fullName evidence="1">cyclic-guanylate-specific phosphodiesterase</fullName>
        <ecNumber evidence="1">3.1.4.52</ecNumber>
    </recommendedName>
</protein>
<keyword evidence="2" id="KW-0973">c-di-GMP</keyword>
<gene>
    <name evidence="6" type="ORF">B723_30455</name>
</gene>
<evidence type="ECO:0000313" key="6">
    <source>
        <dbReference type="EMBL" id="AKV10491.1"/>
    </source>
</evidence>
<dbReference type="CDD" id="cd01949">
    <property type="entry name" value="GGDEF"/>
    <property type="match status" value="1"/>
</dbReference>
<evidence type="ECO:0000256" key="3">
    <source>
        <dbReference type="SAM" id="Phobius"/>
    </source>
</evidence>
<dbReference type="NCBIfam" id="TIGR00254">
    <property type="entry name" value="GGDEF"/>
    <property type="match status" value="1"/>
</dbReference>
<evidence type="ECO:0000259" key="5">
    <source>
        <dbReference type="PROSITE" id="PS50887"/>
    </source>
</evidence>
<dbReference type="PROSITE" id="PS50883">
    <property type="entry name" value="EAL"/>
    <property type="match status" value="1"/>
</dbReference>
<dbReference type="InterPro" id="IPR029787">
    <property type="entry name" value="Nucleotide_cyclase"/>
</dbReference>
<dbReference type="EMBL" id="CP010945">
    <property type="protein sequence ID" value="AKV10491.1"/>
    <property type="molecule type" value="Genomic_DNA"/>
</dbReference>
<keyword evidence="3" id="KW-0472">Membrane</keyword>
<dbReference type="CDD" id="cd01948">
    <property type="entry name" value="EAL"/>
    <property type="match status" value="1"/>
</dbReference>
<dbReference type="Proteomes" id="UP000017175">
    <property type="component" value="Chromosome"/>
</dbReference>
<name>A0A0K1QXL0_PSEFL</name>
<dbReference type="Pfam" id="PF00563">
    <property type="entry name" value="EAL"/>
    <property type="match status" value="1"/>
</dbReference>
<evidence type="ECO:0000256" key="1">
    <source>
        <dbReference type="ARBA" id="ARBA00012282"/>
    </source>
</evidence>
<feature type="domain" description="GGDEF" evidence="5">
    <location>
        <begin position="280"/>
        <end position="413"/>
    </location>
</feature>
<feature type="transmembrane region" description="Helical" evidence="3">
    <location>
        <begin position="153"/>
        <end position="179"/>
    </location>
</feature>
<dbReference type="Pfam" id="PF00990">
    <property type="entry name" value="GGDEF"/>
    <property type="match status" value="1"/>
</dbReference>
<dbReference type="FunFam" id="3.20.20.450:FF:000001">
    <property type="entry name" value="Cyclic di-GMP phosphodiesterase yahA"/>
    <property type="match status" value="1"/>
</dbReference>
<evidence type="ECO:0000256" key="2">
    <source>
        <dbReference type="ARBA" id="ARBA00022636"/>
    </source>
</evidence>
<dbReference type="InterPro" id="IPR000160">
    <property type="entry name" value="GGDEF_dom"/>
</dbReference>
<accession>A0A0K1QXL0</accession>
<dbReference type="SUPFAM" id="SSF55073">
    <property type="entry name" value="Nucleotide cyclase"/>
    <property type="match status" value="1"/>
</dbReference>